<reference evidence="2" key="1">
    <citation type="journal article" date="2010" name="Science">
        <title>Plasticity of animal genome architecture unmasked by rapid evolution of a pelagic tunicate.</title>
        <authorList>
            <person name="Denoeud F."/>
            <person name="Henriet S."/>
            <person name="Mungpakdee S."/>
            <person name="Aury J.M."/>
            <person name="Da Silva C."/>
            <person name="Brinkmann H."/>
            <person name="Mikhaleva J."/>
            <person name="Olsen L.C."/>
            <person name="Jubin C."/>
            <person name="Canestro C."/>
            <person name="Bouquet J.M."/>
            <person name="Danks G."/>
            <person name="Poulain J."/>
            <person name="Campsteijn C."/>
            <person name="Adamski M."/>
            <person name="Cross I."/>
            <person name="Yadetie F."/>
            <person name="Muffato M."/>
            <person name="Louis A."/>
            <person name="Butcher S."/>
            <person name="Tsagkogeorga G."/>
            <person name="Konrad A."/>
            <person name="Singh S."/>
            <person name="Jensen M.F."/>
            <person name="Cong E.H."/>
            <person name="Eikeseth-Otteraa H."/>
            <person name="Noel B."/>
            <person name="Anthouard V."/>
            <person name="Porcel B.M."/>
            <person name="Kachouri-Lafond R."/>
            <person name="Nishino A."/>
            <person name="Ugolini M."/>
            <person name="Chourrout P."/>
            <person name="Nishida H."/>
            <person name="Aasland R."/>
            <person name="Huzurbazar S."/>
            <person name="Westhof E."/>
            <person name="Delsuc F."/>
            <person name="Lehrach H."/>
            <person name="Reinhardt R."/>
            <person name="Weissenbach J."/>
            <person name="Roy S.W."/>
            <person name="Artiguenave F."/>
            <person name="Postlethwait J.H."/>
            <person name="Manak J.R."/>
            <person name="Thompson E.M."/>
            <person name="Jaillon O."/>
            <person name="Du Pasquier L."/>
            <person name="Boudinot P."/>
            <person name="Liberles D.A."/>
            <person name="Volff J.N."/>
            <person name="Philippe H."/>
            <person name="Lenhard B."/>
            <person name="Roest Crollius H."/>
            <person name="Wincker P."/>
            <person name="Chourrout D."/>
        </authorList>
    </citation>
    <scope>NUCLEOTIDE SEQUENCE [LARGE SCALE GENOMIC DNA]</scope>
</reference>
<dbReference type="EMBL" id="FN658468">
    <property type="protein sequence ID" value="CBY43617.1"/>
    <property type="molecule type" value="Genomic_DNA"/>
</dbReference>
<evidence type="ECO:0000313" key="2">
    <source>
        <dbReference type="EMBL" id="CBY43617.1"/>
    </source>
</evidence>
<feature type="compositionally biased region" description="Polar residues" evidence="1">
    <location>
        <begin position="1"/>
        <end position="17"/>
    </location>
</feature>
<gene>
    <name evidence="2" type="ORF">GSOID_T00028232001</name>
</gene>
<name>E4Z7D9_OIKDI</name>
<sequence>MASPRTTSPSMASTKTRLSLIRSSPRPTSSGRPSSEERPSLLLLSRTFLLMAQRLSFLPPRLRPSLMLPPPLELLLPSLT</sequence>
<organism evidence="2">
    <name type="scientific">Oikopleura dioica</name>
    <name type="common">Tunicate</name>
    <dbReference type="NCBI Taxonomy" id="34765"/>
    <lineage>
        <taxon>Eukaryota</taxon>
        <taxon>Metazoa</taxon>
        <taxon>Chordata</taxon>
        <taxon>Tunicata</taxon>
        <taxon>Appendicularia</taxon>
        <taxon>Copelata</taxon>
        <taxon>Oikopleuridae</taxon>
        <taxon>Oikopleura</taxon>
    </lineage>
</organism>
<evidence type="ECO:0000256" key="1">
    <source>
        <dbReference type="SAM" id="MobiDB-lite"/>
    </source>
</evidence>
<feature type="compositionally biased region" description="Low complexity" evidence="1">
    <location>
        <begin position="22"/>
        <end position="33"/>
    </location>
</feature>
<dbReference type="Proteomes" id="UP000011014">
    <property type="component" value="Unassembled WGS sequence"/>
</dbReference>
<feature type="region of interest" description="Disordered" evidence="1">
    <location>
        <begin position="1"/>
        <end position="38"/>
    </location>
</feature>
<protein>
    <submittedName>
        <fullName evidence="2">Uncharacterized protein</fullName>
    </submittedName>
</protein>
<accession>E4Z7D9</accession>
<dbReference type="AlphaFoldDB" id="E4Z7D9"/>
<proteinExistence type="predicted"/>